<sequence length="2774" mass="321406">MKGRATYHEIWEKYFTLPWELKPVDVKNRTPIDQFLFEVNYSKADKKTIRNKIKNCETASDYTEELSNIFNFQISDILNAEKLAEVVKSSKESINFKYAIEFIFRGYIVLSKMLPELIAHDIDQIDNPLLNSDSWNSIYLIYESLLIQSSSQEIIDDFFESINPIFDAYSKFSDKIMSLPNINYVKYSLVRFIESIVPSLSAKTTFSIEKVVNFINKIFDVWIKSIEKLELNDPFYNAYNFHYVQKIVPLVHIFNEQQLEQISRIISHFLSFYTDIEKKEYFISHGISNLQLLSTIVDKLKTDSHCQGLFEFTLYSITNYFDANKINDKPRSYISNDDLLSYFMPEKYFKTHEIIDLEKISFQINMIYIKNIISLFQTILSKTRFTNEIISHIIYKANNLDLEQIKQFYLIFISALSNLNDLESDVLYSIFKVYSNFNIFTIPQDDLHQLLLDNTFAYLFKSIVANNKNCELLFSNLFEVCSTNFESILVFMPLLRSVLRDNYVNHKSYFIMYLLKQDSFCNYVHMNMNNMKYCHQIDEMIVFIQVTAVIFPSDIFTSGLMFPIIFGFVSNERYGSIALSWFKYTFDSFTQSNTDSKLFQNLILIISVILEKTLNEESAKYLKELSSNFMKVLNETVLRFSIDVALMFSDLNLLMSFASLPQVTHDISTLKNVTSFLFNLDIKANHKIESLNTIGSIVFSCLKDSFKGFELDLELVEILLSQSMREKVRLQFTNHVPTIQNRIALKLLIDVVKDTQFEGIILDDLIKLCNQSTSNTFECFHIEIINYTLERALKKKLRVKAIQLYQIVSSTFFSPLSLYQTFKALYCTSLNKRSNYHQMILDCFLRLILENRPNPVSRFFHFNGIKTGIVKPCINSNLTQNWSFITTLRMDTPTSLEDPLLCLCDDLNVYYLFSFVHEELVFSCNSFNNSINIEPKSSSSGPISSAFVNDDLDSLIPPNNCTFTFRPPRKKSYRPNKFDVLHLPFPNFKFTRHVWYQILIIFTSREILLFVNGSQVSSIKLKKCQQLNGNVLVRIGNFQDFSFSGDLGPIFFLKNPSNVVNSEYIEQMINEYQKSVDSSTIQLHSILCYDPYNSNDIEISDVIPNEESAILRGSSVQFCSTLSSVLRNCGTFQCFLPLFSIVDHPCIDDSNESNQLHNSSSDSGDEMPVQLRRNSRMSRRYSANDSFGIINLEDDDENEDKNSSENKSVDDQIFHTLLVILKMLLEISPEMEKNFESIGGFQLLAGLFSPFTPESFTIYVPHDMEEIYCSLKSESLKHQMVEFIWLNFDLWSTFSQQVQKRFYEFELKQAFSVDPKPFDFSTYDFLLYQIQSNQNVKHEEMNLKLNGNSHLVENEDELKRIKESQWDFFSKVYKPNTGTLWFIFFILSYNESAECRNNAFKIFNKLLVERNNVMLDSLIILNRIDNYLLLVDKSNPNNLLYFMYLLGKLQKEDKNSLKFLFEFKKATFAVTKMIDFEKADSVHLFNDCSIYSLNNNGGFNCTEFIPLLTLFSIHADKNDVKNVYSKFSLSVQTDFPTINKFINDTRSWPFYFFVLSNSADNFVKLFTDTISKSPKNFGLLVNFLLFIQLSLKIDMFSPLVKLLLSILTRYSDFNLVSIILKLVLFAIKVDSDDQLKPFEKLTSEEIFNLQKSLESLTIPVLKVEFDPSFDDQLYKVLGEIFLVQFPNEKFSFLPDFSLGSFVIYSYLTSIRIEKTKNYSLFIEYLNKKKEFIQESLINQSIIDISQSLMDITYLKVKELDDFIRFNVDLNYEEKVNDRLNKAQANADYNYFTQKLKEYSKVYDIAQFIDDVTSISSSLNDAVNIVKNIDSKANDQFHDAYEKTLQNHHHVRNIVEQYNIKLAQSFIRESTSNGGPLSTTPPESVKWRWVTRTDSLFRPSLYRVNLSFTTHSKAARIRDESLKKMKINADSENKIIPFKRILDQKVSLNQISNSTSSSISSGSKVIASFNVINLNVSIRYFGRLNIIDDKVFFEGSALSDGFGTPFNKSGNIGDKNSIYDEQSQKTKFIEIPLETLEFVFVRAFLYEDNSCEIFTNLNKSYFFIFNSTENRNDFMSAVKRELDDTSATHMFKTYLSQKIRRLQPTNFKEGKFYFFESCRKATGSHVQDISSQEMVSKSGIVEAWQNRQISNFMYLFLLNILAGRSLNDLSKYPVFPWIFADYTSEKIDLNDPTVYRKLDVPLGAYSEDRLRLIRDFQQDLVEQTEFCLYRTHYSSAAFVIGYLVRTEPFATLHIILQGGMFDHSDRLFSSISNTWNSVSSQMNDYRELIPQFFCDPHFLVNENEFDLGRTMNGKDVSNVSLPNWANGSAYKFIEIQRAGIESEYVSSNIHHWIDLIFGVYQKSFEKNNLFHMFSYPDCLSSPLIKEDYQITMAKYHGINFGTCCDQIFSQNHPARNPLNLSIRKPLNFTKVGKMSQFSASDIYYFDNRCLLLKSGFLFIFSMTPKIVNLQFQLKERKFYSIISMSKPHKLLFLVTRGGTFMSVISYKNCISSNGQATETKRVSHFGSSILCLDVVGRRCVLTGGSDCSIHIWSLPNMDLIGRMSVQSRSVHSISCCQEIDLIASMDESHQVWCSSVDSQKFINTFQITCPEGSTHEILSTKNGFLFISTCCRYCAQPAQIKKKSAVVDGIEEEEEDLSDSIPLKKLNEKVDNNKKGIYCVDVFDIRGNFIKKIEFPAPVVKMKELYLNSSMSFVVLSLENMSLQIVRTADLEIFDSITSCKVMPELFSVDSSRKTVFFISQSDDPDMLKSYTISI</sequence>
<dbReference type="InterPro" id="IPR011993">
    <property type="entry name" value="PH-like_dom_sf"/>
</dbReference>
<dbReference type="SUPFAM" id="SSF50978">
    <property type="entry name" value="WD40 repeat-like"/>
    <property type="match status" value="1"/>
</dbReference>
<dbReference type="Pfam" id="PF02138">
    <property type="entry name" value="Beach"/>
    <property type="match status" value="1"/>
</dbReference>
<comment type="caution">
    <text evidence="3">The sequence shown here is derived from an EMBL/GenBank/DDBJ whole genome shotgun (WGS) entry which is preliminary data.</text>
</comment>
<dbReference type="PANTHER" id="PTHR13743:SF112">
    <property type="entry name" value="BEACH DOMAIN-CONTAINING PROTEIN"/>
    <property type="match status" value="1"/>
</dbReference>
<dbReference type="PROSITE" id="PS50197">
    <property type="entry name" value="BEACH"/>
    <property type="match status" value="1"/>
</dbReference>
<evidence type="ECO:0000259" key="1">
    <source>
        <dbReference type="PROSITE" id="PS50197"/>
    </source>
</evidence>
<dbReference type="CDD" id="cd06071">
    <property type="entry name" value="Beach"/>
    <property type="match status" value="1"/>
</dbReference>
<dbReference type="Gene3D" id="1.10.1540.10">
    <property type="entry name" value="BEACH domain"/>
    <property type="match status" value="1"/>
</dbReference>
<keyword evidence="4" id="KW-1185">Reference proteome</keyword>
<dbReference type="InterPro" id="IPR036322">
    <property type="entry name" value="WD40_repeat_dom_sf"/>
</dbReference>
<dbReference type="SUPFAM" id="SSF50729">
    <property type="entry name" value="PH domain-like"/>
    <property type="match status" value="1"/>
</dbReference>
<feature type="domain" description="BEACH" evidence="1">
    <location>
        <begin position="2128"/>
        <end position="2414"/>
    </location>
</feature>
<dbReference type="PROSITE" id="PS51783">
    <property type="entry name" value="PH_BEACH"/>
    <property type="match status" value="1"/>
</dbReference>
<dbReference type="Pfam" id="PF15787">
    <property type="entry name" value="DUF4704"/>
    <property type="match status" value="1"/>
</dbReference>
<protein>
    <recommendedName>
        <fullName evidence="5">BEACH domain-containing protein</fullName>
    </recommendedName>
</protein>
<name>A0ABR2HXT7_9EUKA</name>
<dbReference type="EMBL" id="JAPFFF010000021">
    <property type="protein sequence ID" value="KAK8854342.1"/>
    <property type="molecule type" value="Genomic_DNA"/>
</dbReference>
<dbReference type="InterPro" id="IPR031570">
    <property type="entry name" value="NBEA/BDCP_DUF4704"/>
</dbReference>
<dbReference type="Gene3D" id="2.130.10.10">
    <property type="entry name" value="YVTN repeat-like/Quinoprotein amine dehydrogenase"/>
    <property type="match status" value="1"/>
</dbReference>
<dbReference type="SUPFAM" id="SSF81837">
    <property type="entry name" value="BEACH domain"/>
    <property type="match status" value="1"/>
</dbReference>
<dbReference type="Gene3D" id="2.30.29.30">
    <property type="entry name" value="Pleckstrin-homology domain (PH domain)/Phosphotyrosine-binding domain (PTB)"/>
    <property type="match status" value="1"/>
</dbReference>
<dbReference type="Pfam" id="PF14844">
    <property type="entry name" value="PH_BEACH"/>
    <property type="match status" value="1"/>
</dbReference>
<accession>A0ABR2HXT7</accession>
<dbReference type="InterPro" id="IPR023362">
    <property type="entry name" value="PH-BEACH_dom"/>
</dbReference>
<dbReference type="InterPro" id="IPR050865">
    <property type="entry name" value="BEACH_Domain"/>
</dbReference>
<dbReference type="InterPro" id="IPR000409">
    <property type="entry name" value="BEACH_dom"/>
</dbReference>
<dbReference type="InterPro" id="IPR015943">
    <property type="entry name" value="WD40/YVTN_repeat-like_dom_sf"/>
</dbReference>
<evidence type="ECO:0000313" key="4">
    <source>
        <dbReference type="Proteomes" id="UP001470230"/>
    </source>
</evidence>
<dbReference type="SMART" id="SM01026">
    <property type="entry name" value="Beach"/>
    <property type="match status" value="1"/>
</dbReference>
<evidence type="ECO:0000313" key="3">
    <source>
        <dbReference type="EMBL" id="KAK8854342.1"/>
    </source>
</evidence>
<dbReference type="InterPro" id="IPR036372">
    <property type="entry name" value="BEACH_dom_sf"/>
</dbReference>
<dbReference type="Proteomes" id="UP001470230">
    <property type="component" value="Unassembled WGS sequence"/>
</dbReference>
<proteinExistence type="predicted"/>
<reference evidence="3 4" key="1">
    <citation type="submission" date="2024-04" db="EMBL/GenBank/DDBJ databases">
        <title>Tritrichomonas musculus Genome.</title>
        <authorList>
            <person name="Alves-Ferreira E."/>
            <person name="Grigg M."/>
            <person name="Lorenzi H."/>
            <person name="Galac M."/>
        </authorList>
    </citation>
    <scope>NUCLEOTIDE SEQUENCE [LARGE SCALE GENOMIC DNA]</scope>
    <source>
        <strain evidence="3 4">EAF2021</strain>
    </source>
</reference>
<evidence type="ECO:0008006" key="5">
    <source>
        <dbReference type="Google" id="ProtNLM"/>
    </source>
</evidence>
<feature type="domain" description="BEACH-type PH" evidence="2">
    <location>
        <begin position="1959"/>
        <end position="2078"/>
    </location>
</feature>
<gene>
    <name evidence="3" type="ORF">M9Y10_016902</name>
</gene>
<dbReference type="PANTHER" id="PTHR13743">
    <property type="entry name" value="BEIGE/BEACH-RELATED"/>
    <property type="match status" value="1"/>
</dbReference>
<evidence type="ECO:0000259" key="2">
    <source>
        <dbReference type="PROSITE" id="PS51783"/>
    </source>
</evidence>
<organism evidence="3 4">
    <name type="scientific">Tritrichomonas musculus</name>
    <dbReference type="NCBI Taxonomy" id="1915356"/>
    <lineage>
        <taxon>Eukaryota</taxon>
        <taxon>Metamonada</taxon>
        <taxon>Parabasalia</taxon>
        <taxon>Tritrichomonadida</taxon>
        <taxon>Tritrichomonadidae</taxon>
        <taxon>Tritrichomonas</taxon>
    </lineage>
</organism>